<keyword evidence="4" id="KW-1185">Reference proteome</keyword>
<proteinExistence type="predicted"/>
<evidence type="ECO:0000256" key="1">
    <source>
        <dbReference type="SAM" id="Coils"/>
    </source>
</evidence>
<dbReference type="OrthoDB" id="542456at2759"/>
<comment type="caution">
    <text evidence="3">The sequence shown here is derived from an EMBL/GenBank/DDBJ whole genome shotgun (WGS) entry which is preliminary data.</text>
</comment>
<name>A0A835T195_CHLIN</name>
<feature type="coiled-coil region" evidence="1">
    <location>
        <begin position="13"/>
        <end position="54"/>
    </location>
</feature>
<dbReference type="AlphaFoldDB" id="A0A835T195"/>
<evidence type="ECO:0000313" key="4">
    <source>
        <dbReference type="Proteomes" id="UP000650467"/>
    </source>
</evidence>
<feature type="region of interest" description="Disordered" evidence="2">
    <location>
        <begin position="93"/>
        <end position="118"/>
    </location>
</feature>
<organism evidence="3 4">
    <name type="scientific">Chlamydomonas incerta</name>
    <dbReference type="NCBI Taxonomy" id="51695"/>
    <lineage>
        <taxon>Eukaryota</taxon>
        <taxon>Viridiplantae</taxon>
        <taxon>Chlorophyta</taxon>
        <taxon>core chlorophytes</taxon>
        <taxon>Chlorophyceae</taxon>
        <taxon>CS clade</taxon>
        <taxon>Chlamydomonadales</taxon>
        <taxon>Chlamydomonadaceae</taxon>
        <taxon>Chlamydomonas</taxon>
    </lineage>
</organism>
<evidence type="ECO:0000313" key="3">
    <source>
        <dbReference type="EMBL" id="KAG2430130.1"/>
    </source>
</evidence>
<dbReference type="Proteomes" id="UP000650467">
    <property type="component" value="Unassembled WGS sequence"/>
</dbReference>
<accession>A0A835T195</accession>
<evidence type="ECO:0000256" key="2">
    <source>
        <dbReference type="SAM" id="MobiDB-lite"/>
    </source>
</evidence>
<dbReference type="EMBL" id="JAEHOC010000028">
    <property type="protein sequence ID" value="KAG2430130.1"/>
    <property type="molecule type" value="Genomic_DNA"/>
</dbReference>
<protein>
    <submittedName>
        <fullName evidence="3">Uncharacterized protein</fullName>
    </submittedName>
</protein>
<feature type="compositionally biased region" description="Gly residues" evidence="2">
    <location>
        <begin position="103"/>
        <end position="112"/>
    </location>
</feature>
<gene>
    <name evidence="3" type="ORF">HXX76_010229</name>
</gene>
<keyword evidence="1" id="KW-0175">Coiled coil</keyword>
<feature type="compositionally biased region" description="Low complexity" evidence="2">
    <location>
        <begin position="93"/>
        <end position="102"/>
    </location>
</feature>
<sequence>MECHAGPRKKKRVRRVEVELNELQEQLQRKAEELQRAEAESLRLRQRLKLLEIVLPVREQQIRLLQLEATQAAANGGTARPRLAITELAPSDSDVSSVDLGLSPGGVGGSSAGGSSESMCLLTDRGQVEVVRVPLQAPPHGSADEILKKFMTIWNRDIREAALLLAAHDVRPQDPTPALKLGQLQDENWPLICAMWKHYPSLLKDVCSRNLDTGRLEDPPPGHWSTVVQGLRLTPEQRAACLGALDLYRERVGPALQERRSLAQQMSAALQQADGPCAAGAVAAGGPMQQLLGPAGWGAGGVGGGAPDGGGGGGGKDVTLEFLSAAQSLQRNVAIETVALGIVYDCIGAGVFNVVQMKRMSVISHPFFPDILAVLTAVEELERPGGAGTQQPAA</sequence>
<reference evidence="3" key="1">
    <citation type="journal article" date="2020" name="bioRxiv">
        <title>Comparative genomics of Chlamydomonas.</title>
        <authorList>
            <person name="Craig R.J."/>
            <person name="Hasan A.R."/>
            <person name="Ness R.W."/>
            <person name="Keightley P.D."/>
        </authorList>
    </citation>
    <scope>NUCLEOTIDE SEQUENCE</scope>
    <source>
        <strain evidence="3">SAG 7.73</strain>
    </source>
</reference>